<sequence length="70" mass="8364">MKTITIREDTYYMLRQMKDDHDSFSDVIDRLLTYKTGNIRKFAGALKHSKNLDTLKEEIREIRDSAKERI</sequence>
<keyword evidence="1" id="KW-1277">Toxin-antitoxin system</keyword>
<dbReference type="RefSeq" id="WP_255332390.1">
    <property type="nucleotide sequence ID" value="NZ_VOTZ01000009.1"/>
</dbReference>
<gene>
    <name evidence="2" type="ORF">FTO68_05545</name>
</gene>
<reference evidence="2 3" key="1">
    <citation type="submission" date="2019-08" db="EMBL/GenBank/DDBJ databases">
        <authorList>
            <person name="Chen S.-C."/>
            <person name="Lai M.-C."/>
            <person name="You Y.-T."/>
        </authorList>
    </citation>
    <scope>NUCLEOTIDE SEQUENCE [LARGE SCALE GENOMIC DNA]</scope>
    <source>
        <strain evidence="2 3">P2F9704a</strain>
    </source>
</reference>
<organism evidence="2 3">
    <name type="scientific">Methanocalculus taiwanensis</name>
    <dbReference type="NCBI Taxonomy" id="106207"/>
    <lineage>
        <taxon>Archaea</taxon>
        <taxon>Methanobacteriati</taxon>
        <taxon>Methanobacteriota</taxon>
        <taxon>Stenosarchaea group</taxon>
        <taxon>Methanomicrobia</taxon>
        <taxon>Methanomicrobiales</taxon>
        <taxon>Methanocalculaceae</taxon>
        <taxon>Methanocalculus</taxon>
    </lineage>
</organism>
<protein>
    <submittedName>
        <fullName evidence="2">Antitoxin</fullName>
    </submittedName>
</protein>
<evidence type="ECO:0000313" key="2">
    <source>
        <dbReference type="EMBL" id="MCQ1538450.1"/>
    </source>
</evidence>
<accession>A0ABD4TKV4</accession>
<dbReference type="InterPro" id="IPR003847">
    <property type="entry name" value="Put_antitoxin"/>
</dbReference>
<comment type="caution">
    <text evidence="2">The sequence shown here is derived from an EMBL/GenBank/DDBJ whole genome shotgun (WGS) entry which is preliminary data.</text>
</comment>
<dbReference type="EMBL" id="VOTZ01000009">
    <property type="protein sequence ID" value="MCQ1538450.1"/>
    <property type="molecule type" value="Genomic_DNA"/>
</dbReference>
<evidence type="ECO:0000313" key="3">
    <source>
        <dbReference type="Proteomes" id="UP001524383"/>
    </source>
</evidence>
<dbReference type="Pfam" id="PF02697">
    <property type="entry name" value="VAPB_antitox"/>
    <property type="match status" value="1"/>
</dbReference>
<dbReference type="Proteomes" id="UP001524383">
    <property type="component" value="Unassembled WGS sequence"/>
</dbReference>
<dbReference type="AlphaFoldDB" id="A0ABD4TKV4"/>
<name>A0ABD4TKV4_9EURY</name>
<evidence type="ECO:0000256" key="1">
    <source>
        <dbReference type="ARBA" id="ARBA00022649"/>
    </source>
</evidence>
<proteinExistence type="predicted"/>
<keyword evidence="3" id="KW-1185">Reference proteome</keyword>